<dbReference type="InterPro" id="IPR015421">
    <property type="entry name" value="PyrdxlP-dep_Trfase_major"/>
</dbReference>
<protein>
    <submittedName>
        <fullName evidence="9">Pyridoxal phosphate-dependent transferase</fullName>
    </submittedName>
</protein>
<dbReference type="OrthoDB" id="2161780at2759"/>
<reference evidence="9 10" key="1">
    <citation type="submission" date="2019-04" db="EMBL/GenBank/DDBJ databases">
        <title>Friends and foes A comparative genomics study of 23 Aspergillus species from section Flavi.</title>
        <authorList>
            <consortium name="DOE Joint Genome Institute"/>
            <person name="Kjaerbolling I."/>
            <person name="Vesth T."/>
            <person name="Frisvad J.C."/>
            <person name="Nybo J.L."/>
            <person name="Theobald S."/>
            <person name="Kildgaard S."/>
            <person name="Isbrandt T."/>
            <person name="Kuo A."/>
            <person name="Sato A."/>
            <person name="Lyhne E.K."/>
            <person name="Kogle M.E."/>
            <person name="Wiebenga A."/>
            <person name="Kun R.S."/>
            <person name="Lubbers R.J."/>
            <person name="Makela M.R."/>
            <person name="Barry K."/>
            <person name="Chovatia M."/>
            <person name="Clum A."/>
            <person name="Daum C."/>
            <person name="Haridas S."/>
            <person name="He G."/>
            <person name="LaButti K."/>
            <person name="Lipzen A."/>
            <person name="Mondo S."/>
            <person name="Riley R."/>
            <person name="Salamov A."/>
            <person name="Simmons B.A."/>
            <person name="Magnuson J.K."/>
            <person name="Henrissat B."/>
            <person name="Mortensen U.H."/>
            <person name="Larsen T.O."/>
            <person name="Devries R.P."/>
            <person name="Grigoriev I.V."/>
            <person name="Machida M."/>
            <person name="Baker S.E."/>
            <person name="Andersen M.R."/>
        </authorList>
    </citation>
    <scope>NUCLEOTIDE SEQUENCE [LARGE SCALE GENOMIC DNA]</scope>
    <source>
        <strain evidence="9 10">IBT 18842</strain>
    </source>
</reference>
<keyword evidence="10" id="KW-1185">Reference proteome</keyword>
<dbReference type="SUPFAM" id="SSF53383">
    <property type="entry name" value="PLP-dependent transferases"/>
    <property type="match status" value="1"/>
</dbReference>
<evidence type="ECO:0000256" key="7">
    <source>
        <dbReference type="RuleBase" id="RU000382"/>
    </source>
</evidence>
<dbReference type="InterPro" id="IPR002129">
    <property type="entry name" value="PyrdxlP-dep_de-COase"/>
</dbReference>
<evidence type="ECO:0000256" key="1">
    <source>
        <dbReference type="ARBA" id="ARBA00001933"/>
    </source>
</evidence>
<evidence type="ECO:0000256" key="2">
    <source>
        <dbReference type="ARBA" id="ARBA00009533"/>
    </source>
</evidence>
<keyword evidence="3" id="KW-0210">Decarboxylase</keyword>
<dbReference type="Gene3D" id="3.90.1150.10">
    <property type="entry name" value="Aspartate Aminotransferase, domain 1"/>
    <property type="match status" value="1"/>
</dbReference>
<evidence type="ECO:0000313" key="10">
    <source>
        <dbReference type="Proteomes" id="UP000325780"/>
    </source>
</evidence>
<proteinExistence type="inferred from homology"/>
<dbReference type="InterPro" id="IPR015424">
    <property type="entry name" value="PyrdxlP-dep_Trfase"/>
</dbReference>
<sequence>MAQHADIKSAGPAPISKRDIQTEIDNEWTSLLKIFDGLRAVTTPGTDEPIKKSPTRQERAGVEGLGVPGPPHPISQVIEEAYTIFDYRLRLNDPSCFEFIPSSSSQLAWLADVLVSAFNANAAGSFTAAVPWAVENALVGWLASKVHFPPTAGGIFTSGGSMANMMAIAIARDTKIRPSEFPKATMYVSDQTHFCLSKAVKVLGFQEHQIKTVTSDSSYRMNIESLRTQVIQDRDNGMCPFLVVASFGCTVTGAIDSIEKIAEVAYNESLWLHVDGAYGASAALSRSRPEIATELEGADSIAWDGHKWLFQTYGCGMLLVREKCRLLSSFQVQSSHIDYLAQNDSEPELYDMGLELTRPARAMSLWFTLRTLGIDRVGALIDHGIDLAEMVQGEVKQLPGWEILTPATLAIINFRYRPGRCTEEQLNKVNSEVSQRLMASNTAAIMTVKLRGKVALRMCCINTRIGCRDVKRLVYVLNNTARSALEDMVLGDSI</sequence>
<dbReference type="Gene3D" id="3.40.640.10">
    <property type="entry name" value="Type I PLP-dependent aspartate aminotransferase-like (Major domain)"/>
    <property type="match status" value="1"/>
</dbReference>
<keyword evidence="5 7" id="KW-0456">Lyase</keyword>
<comment type="similarity">
    <text evidence="2 7">Belongs to the group II decarboxylase family.</text>
</comment>
<dbReference type="EMBL" id="ML742035">
    <property type="protein sequence ID" value="KAE8153783.1"/>
    <property type="molecule type" value="Genomic_DNA"/>
</dbReference>
<evidence type="ECO:0000256" key="4">
    <source>
        <dbReference type="ARBA" id="ARBA00022898"/>
    </source>
</evidence>
<evidence type="ECO:0000313" key="9">
    <source>
        <dbReference type="EMBL" id="KAE8153783.1"/>
    </source>
</evidence>
<dbReference type="PROSITE" id="PS00392">
    <property type="entry name" value="DDC_GAD_HDC_YDC"/>
    <property type="match status" value="1"/>
</dbReference>
<feature type="modified residue" description="N6-(pyridoxal phosphate)lysine" evidence="6">
    <location>
        <position position="307"/>
    </location>
</feature>
<evidence type="ECO:0000256" key="8">
    <source>
        <dbReference type="SAM" id="MobiDB-lite"/>
    </source>
</evidence>
<comment type="cofactor">
    <cofactor evidence="1 6 7">
        <name>pyridoxal 5'-phosphate</name>
        <dbReference type="ChEBI" id="CHEBI:597326"/>
    </cofactor>
</comment>
<dbReference type="GO" id="GO:0006520">
    <property type="term" value="P:amino acid metabolic process"/>
    <property type="evidence" value="ECO:0007669"/>
    <property type="project" value="InterPro"/>
</dbReference>
<dbReference type="InterPro" id="IPR010977">
    <property type="entry name" value="Aromatic_deC"/>
</dbReference>
<dbReference type="Proteomes" id="UP000325780">
    <property type="component" value="Unassembled WGS sequence"/>
</dbReference>
<dbReference type="InterPro" id="IPR021115">
    <property type="entry name" value="Pyridoxal-P_BS"/>
</dbReference>
<dbReference type="AlphaFoldDB" id="A0A5N6U569"/>
<keyword evidence="9" id="KW-0808">Transferase</keyword>
<dbReference type="PANTHER" id="PTHR11999">
    <property type="entry name" value="GROUP II PYRIDOXAL-5-PHOSPHATE DECARBOXYLASE"/>
    <property type="match status" value="1"/>
</dbReference>
<dbReference type="PRINTS" id="PR00800">
    <property type="entry name" value="YHDCRBOXLASE"/>
</dbReference>
<dbReference type="Gene3D" id="3.90.1150.170">
    <property type="match status" value="1"/>
</dbReference>
<evidence type="ECO:0000256" key="5">
    <source>
        <dbReference type="ARBA" id="ARBA00023239"/>
    </source>
</evidence>
<evidence type="ECO:0000256" key="3">
    <source>
        <dbReference type="ARBA" id="ARBA00022793"/>
    </source>
</evidence>
<evidence type="ECO:0000256" key="6">
    <source>
        <dbReference type="PIRSR" id="PIRSR602129-50"/>
    </source>
</evidence>
<dbReference type="GO" id="GO:0019752">
    <property type="term" value="P:carboxylic acid metabolic process"/>
    <property type="evidence" value="ECO:0007669"/>
    <property type="project" value="InterPro"/>
</dbReference>
<dbReference type="InterPro" id="IPR015422">
    <property type="entry name" value="PyrdxlP-dep_Trfase_small"/>
</dbReference>
<dbReference type="PANTHER" id="PTHR11999:SF70">
    <property type="entry name" value="MIP05841P"/>
    <property type="match status" value="1"/>
</dbReference>
<dbReference type="GO" id="GO:0016740">
    <property type="term" value="F:transferase activity"/>
    <property type="evidence" value="ECO:0007669"/>
    <property type="project" value="UniProtKB-KW"/>
</dbReference>
<dbReference type="GO" id="GO:0016831">
    <property type="term" value="F:carboxy-lyase activity"/>
    <property type="evidence" value="ECO:0007669"/>
    <property type="project" value="UniProtKB-KW"/>
</dbReference>
<gene>
    <name evidence="9" type="ORF">BDV25DRAFT_168299</name>
</gene>
<organism evidence="9 10">
    <name type="scientific">Aspergillus avenaceus</name>
    <dbReference type="NCBI Taxonomy" id="36643"/>
    <lineage>
        <taxon>Eukaryota</taxon>
        <taxon>Fungi</taxon>
        <taxon>Dikarya</taxon>
        <taxon>Ascomycota</taxon>
        <taxon>Pezizomycotina</taxon>
        <taxon>Eurotiomycetes</taxon>
        <taxon>Eurotiomycetidae</taxon>
        <taxon>Eurotiales</taxon>
        <taxon>Aspergillaceae</taxon>
        <taxon>Aspergillus</taxon>
        <taxon>Aspergillus subgen. Circumdati</taxon>
    </lineage>
</organism>
<accession>A0A5N6U569</accession>
<feature type="region of interest" description="Disordered" evidence="8">
    <location>
        <begin position="43"/>
        <end position="70"/>
    </location>
</feature>
<dbReference type="Pfam" id="PF00282">
    <property type="entry name" value="Pyridoxal_deC"/>
    <property type="match status" value="1"/>
</dbReference>
<feature type="compositionally biased region" description="Basic and acidic residues" evidence="8">
    <location>
        <begin position="48"/>
        <end position="61"/>
    </location>
</feature>
<name>A0A5N6U569_ASPAV</name>
<dbReference type="GO" id="GO:0030170">
    <property type="term" value="F:pyridoxal phosphate binding"/>
    <property type="evidence" value="ECO:0007669"/>
    <property type="project" value="InterPro"/>
</dbReference>
<keyword evidence="4 6" id="KW-0663">Pyridoxal phosphate</keyword>